<dbReference type="Proteomes" id="UP000034531">
    <property type="component" value="Unassembled WGS sequence"/>
</dbReference>
<feature type="compositionally biased region" description="Basic residues" evidence="1">
    <location>
        <begin position="44"/>
        <end position="53"/>
    </location>
</feature>
<proteinExistence type="predicted"/>
<gene>
    <name evidence="2" type="ORF">UT84_C0032G0001</name>
</gene>
<reference evidence="2 3" key="1">
    <citation type="journal article" date="2015" name="Nature">
        <title>rRNA introns, odd ribosomes, and small enigmatic genomes across a large radiation of phyla.</title>
        <authorList>
            <person name="Brown C.T."/>
            <person name="Hug L.A."/>
            <person name="Thomas B.C."/>
            <person name="Sharon I."/>
            <person name="Castelle C.J."/>
            <person name="Singh A."/>
            <person name="Wilkins M.J."/>
            <person name="Williams K.H."/>
            <person name="Banfield J.F."/>
        </authorList>
    </citation>
    <scope>NUCLEOTIDE SEQUENCE [LARGE SCALE GENOMIC DNA]</scope>
</reference>
<comment type="caution">
    <text evidence="2">The sequence shown here is derived from an EMBL/GenBank/DDBJ whole genome shotgun (WGS) entry which is preliminary data.</text>
</comment>
<organism evidence="2 3">
    <name type="scientific">Candidatus Curtissbacteria bacterium GW2011_GWA1_40_16</name>
    <dbReference type="NCBI Taxonomy" id="1618405"/>
    <lineage>
        <taxon>Bacteria</taxon>
        <taxon>Candidatus Curtissiibacteriota</taxon>
    </lineage>
</organism>
<sequence>MRARVGGVPCTHGTLGQAFAFSLGLFPLGASMRLDELLPSRRHEIKKQKRHHTLTNENEEGGCARADSEGTNNEGNNTHKSLPTLKH</sequence>
<dbReference type="AlphaFoldDB" id="A0A0G0R9B6"/>
<evidence type="ECO:0000313" key="2">
    <source>
        <dbReference type="EMBL" id="KKR49329.1"/>
    </source>
</evidence>
<accession>A0A0G0R9B6</accession>
<feature type="compositionally biased region" description="Polar residues" evidence="1">
    <location>
        <begin position="69"/>
        <end position="81"/>
    </location>
</feature>
<evidence type="ECO:0000256" key="1">
    <source>
        <dbReference type="SAM" id="MobiDB-lite"/>
    </source>
</evidence>
<feature type="region of interest" description="Disordered" evidence="1">
    <location>
        <begin position="44"/>
        <end position="87"/>
    </location>
</feature>
<name>A0A0G0R9B6_9BACT</name>
<protein>
    <submittedName>
        <fullName evidence="2">Uncharacterized protein</fullName>
    </submittedName>
</protein>
<dbReference type="EMBL" id="LBYI01000032">
    <property type="protein sequence ID" value="KKR49329.1"/>
    <property type="molecule type" value="Genomic_DNA"/>
</dbReference>
<evidence type="ECO:0000313" key="3">
    <source>
        <dbReference type="Proteomes" id="UP000034531"/>
    </source>
</evidence>